<dbReference type="Pfam" id="PF07703">
    <property type="entry name" value="A2M_BRD"/>
    <property type="match status" value="1"/>
</dbReference>
<keyword evidence="8" id="KW-1185">Reference proteome</keyword>
<accession>A0AAJ5JZR8</accession>
<dbReference type="InterPro" id="IPR047565">
    <property type="entry name" value="Alpha-macroglob_thiol-ester_cl"/>
</dbReference>
<evidence type="ECO:0000259" key="4">
    <source>
        <dbReference type="SMART" id="SM01360"/>
    </source>
</evidence>
<comment type="caution">
    <text evidence="6">The sequence shown here is derived from an EMBL/GenBank/DDBJ whole genome shotgun (WGS) entry which is preliminary data.</text>
</comment>
<dbReference type="InterPro" id="IPR011625">
    <property type="entry name" value="A2M_N_BRD"/>
</dbReference>
<evidence type="ECO:0000259" key="3">
    <source>
        <dbReference type="SMART" id="SM01359"/>
    </source>
</evidence>
<protein>
    <recommendedName>
        <fullName evidence="9">Alpha-2-macroglobulin</fullName>
    </recommendedName>
</protein>
<dbReference type="EMBL" id="JACHFV010000001">
    <property type="protein sequence ID" value="MBB5293322.1"/>
    <property type="molecule type" value="Genomic_DNA"/>
</dbReference>
<evidence type="ECO:0000313" key="7">
    <source>
        <dbReference type="Proteomes" id="UP000308000"/>
    </source>
</evidence>
<dbReference type="SUPFAM" id="SSF48239">
    <property type="entry name" value="Terpenoid cyclases/Protein prenyltransferases"/>
    <property type="match status" value="1"/>
</dbReference>
<dbReference type="InterPro" id="IPR001599">
    <property type="entry name" value="Macroglobln_a2"/>
</dbReference>
<dbReference type="PANTHER" id="PTHR40094:SF1">
    <property type="entry name" value="UBIQUITIN DOMAIN-CONTAINING PROTEIN"/>
    <property type="match status" value="1"/>
</dbReference>
<dbReference type="Proteomes" id="UP000308000">
    <property type="component" value="Unassembled WGS sequence"/>
</dbReference>
<dbReference type="SMART" id="SM01360">
    <property type="entry name" value="A2M"/>
    <property type="match status" value="1"/>
</dbReference>
<evidence type="ECO:0000256" key="1">
    <source>
        <dbReference type="ARBA" id="ARBA00010556"/>
    </source>
</evidence>
<dbReference type="Proteomes" id="UP000536909">
    <property type="component" value="Unassembled WGS sequence"/>
</dbReference>
<dbReference type="GO" id="GO:0004866">
    <property type="term" value="F:endopeptidase inhibitor activity"/>
    <property type="evidence" value="ECO:0007669"/>
    <property type="project" value="InterPro"/>
</dbReference>
<proteinExistence type="inferred from homology"/>
<dbReference type="InterPro" id="IPR002890">
    <property type="entry name" value="MG2"/>
</dbReference>
<dbReference type="GO" id="GO:0005615">
    <property type="term" value="C:extracellular space"/>
    <property type="evidence" value="ECO:0007669"/>
    <property type="project" value="InterPro"/>
</dbReference>
<feature type="signal peptide" evidence="2">
    <location>
        <begin position="1"/>
        <end position="22"/>
    </location>
</feature>
<sequence length="1462" mass="157097">MKRPLARAGLLAALLTLSFAPAQPPVSLYGGVFRPGQSVRVGVNAPPHTVLRLERVAEPLGVFGATGNPHQPNLPPGTHTALVRTLHTGRQSYGDVNLGPLSAGLYVLRAGGAGTLILVSDLGLVVKRDRDTALVYAADRGSGMTRAARVWRLGKGSGANTLASADGLAEFTAPARDGEFFLARFGNQWAVSGANWNSYAVPHVKGYVYTDRPVYRPGQHVDFKGVLRGSESLKPLANRAVRVTVFSPFDENVFQKSLTTNGYGSFSTGFDLPAGAKLGEYRFEVRPSGTGENGTDVGGTFTVEAYQKPEYAVTVTPDRARAVQGDKLSVRVSARYLFGGSVGGARVTYNVTRAPYYPPGFDAEQDLPPGADGSDYGSDLVVREETRLNAQGNLDLTLPLTRDAQGRAQSYRIEAEVEDEAGRSVSGFARVLAFPASVNVEASTDAYVYDAGKPIRVTLDTRDLNGTGRAAPVTLDLVRQEWVRVKGDYTLRETRVARMTTSTNAKGTGTATLSARRGGGYVLRATVRDERGRTSTFENFAWVLKPGEDWDWNYRELTLRPDKRSYAPGETATVLIGNPRPGSPVLVTLEGDRLRRSAVLRGRGAALTYAFRVTRDMGGDVFVGAAALGDGNFYSNAARVRVPVRDAELSVQVTPGKAKYRPGETGRLAVQVRDAAGRGVPAELALGVVDQAIYLIRPDTSTPMLDVFHAPRENAVGTQSSVDFYFETGRLPAPAAAMSEAAFGQAKTAPPAQTDTPRENFRDTILWVPHLVTDSQGHAELSVHFPDNLTTWVATARAQTVSPRFGQATATTMTTKDVIARLSVPPFLVRGDTATLTGVVNNTLGRNVEGDVTARVQGLTPLGSGVFSPSGAPVTVAAGSRVRQDFAVRAETVGTADVTFGVRTPAASDSLRLPLPVKARGYDTTLTAAGAAGETVTLPVPPEANLGTARLRVFVTPSLLDAVTPALAYLVGYPYGCTEQTMSRFLPALLAREALGEDALPADVRRDLPEITALGLARLADFQHEDGGWGFWQFDDSTLEMTAYVTRGLLYARQLGVKVDNRVLDRALTYLARHVKDGREPQGARATAYRALAEAGRVDAAQLTAFARRTDLAPYTLAHTALALDHAGQAQAARDVLDRLKAKRTEGQSGALVHWDAPKRTDWLWYWEDNDIQTTAAALEALARLDPQSPLIPRVSQWLLANRRGPRWLSTQDTTSVVIAALALKSAPGGPARAQVSLNGQPVGQVTGAGEVSLQGAGLANLKPGANTLRVSGGRGASFAAELNFAREPRALPGDASRGFTLTRTYEKLEPVWDAKDKRYTFRRLPLLRGGKLQPVTAGDLLLVTLTVQPRQKGARYLLVSDPIPAGTRALDDRSLAISGLKGASGDDWNEWNYWYAGRDLLDDRVDLYADFLQGPQKMTYVLRAQTPGTFTALPTHAFLMYDPDVEGYAPAATLTVRARGQ</sequence>
<feature type="domain" description="Alpha-2-macroglobulin" evidence="4">
    <location>
        <begin position="764"/>
        <end position="854"/>
    </location>
</feature>
<feature type="chain" id="PRO_5042564555" description="Alpha-2-macroglobulin" evidence="2">
    <location>
        <begin position="23"/>
        <end position="1462"/>
    </location>
</feature>
<dbReference type="InterPro" id="IPR011626">
    <property type="entry name" value="Alpha-macroglobulin_TED"/>
</dbReference>
<dbReference type="SMART" id="SM01359">
    <property type="entry name" value="A2M_N_2"/>
    <property type="match status" value="1"/>
</dbReference>
<evidence type="ECO:0008006" key="9">
    <source>
        <dbReference type="Google" id="ProtNLM"/>
    </source>
</evidence>
<dbReference type="Gene3D" id="2.20.130.20">
    <property type="match status" value="1"/>
</dbReference>
<dbReference type="Pfam" id="PF00207">
    <property type="entry name" value="A2M"/>
    <property type="match status" value="1"/>
</dbReference>
<keyword evidence="2" id="KW-0732">Signal</keyword>
<reference evidence="6 7" key="1">
    <citation type="submission" date="2019-04" db="EMBL/GenBank/DDBJ databases">
        <title>Deinococcus metalilatus MA1002 mutant No.5.</title>
        <authorList>
            <person name="Park W."/>
            <person name="Park C."/>
        </authorList>
    </citation>
    <scope>NUCLEOTIDE SEQUENCE [LARGE SCALE GENOMIC DNA]</scope>
    <source>
        <strain evidence="6 7">MA1002-m5</strain>
    </source>
</reference>
<dbReference type="Gene3D" id="1.50.10.20">
    <property type="match status" value="1"/>
</dbReference>
<dbReference type="RefSeq" id="WP_129117378.1">
    <property type="nucleotide sequence ID" value="NZ_BSUI01000012.1"/>
</dbReference>
<dbReference type="PANTHER" id="PTHR40094">
    <property type="entry name" value="ALPHA-2-MACROGLOBULIN HOMOLOG"/>
    <property type="match status" value="1"/>
</dbReference>
<name>A0AAJ5JZR8_9DEIO</name>
<dbReference type="Pfam" id="PF17973">
    <property type="entry name" value="bMG10"/>
    <property type="match status" value="1"/>
</dbReference>
<dbReference type="InterPro" id="IPR041246">
    <property type="entry name" value="Bact_MG10"/>
</dbReference>
<feature type="domain" description="Alpha-2-macroglobulin bait region" evidence="3">
    <location>
        <begin position="557"/>
        <end position="696"/>
    </location>
</feature>
<evidence type="ECO:0000256" key="2">
    <source>
        <dbReference type="SAM" id="SignalP"/>
    </source>
</evidence>
<dbReference type="SMART" id="SM01419">
    <property type="entry name" value="Thiol-ester_cl"/>
    <property type="match status" value="1"/>
</dbReference>
<dbReference type="Pfam" id="PF07678">
    <property type="entry name" value="TED_complement"/>
    <property type="match status" value="1"/>
</dbReference>
<comment type="similarity">
    <text evidence="1">Belongs to the protease inhibitor I39 (alpha-2-macroglobulin) family. Bacterial alpha-2-macroglobulin subfamily.</text>
</comment>
<dbReference type="CDD" id="cd02891">
    <property type="entry name" value="A2M_like"/>
    <property type="match status" value="1"/>
</dbReference>
<gene>
    <name evidence="6" type="ORF">FCS05_00850</name>
    <name evidence="5" type="ORF">HNQ10_000135</name>
</gene>
<dbReference type="Gene3D" id="2.60.40.1930">
    <property type="match status" value="1"/>
</dbReference>
<dbReference type="InterPro" id="IPR008930">
    <property type="entry name" value="Terpenoid_cyclase/PrenylTrfase"/>
</dbReference>
<dbReference type="EMBL" id="VBRC01000001">
    <property type="protein sequence ID" value="TLK32044.1"/>
    <property type="molecule type" value="Genomic_DNA"/>
</dbReference>
<evidence type="ECO:0000313" key="8">
    <source>
        <dbReference type="Proteomes" id="UP000536909"/>
    </source>
</evidence>
<dbReference type="Pfam" id="PF01835">
    <property type="entry name" value="MG2"/>
    <property type="match status" value="1"/>
</dbReference>
<reference evidence="5 8" key="2">
    <citation type="submission" date="2020-08" db="EMBL/GenBank/DDBJ databases">
        <title>Genomic Encyclopedia of Type Strains, Phase IV (KMG-IV): sequencing the most valuable type-strain genomes for metagenomic binning, comparative biology and taxonomic classification.</title>
        <authorList>
            <person name="Goeker M."/>
        </authorList>
    </citation>
    <scope>NUCLEOTIDE SEQUENCE [LARGE SCALE GENOMIC DNA]</scope>
    <source>
        <strain evidence="5 8">DSM 105434</strain>
    </source>
</reference>
<dbReference type="InterPro" id="IPR051802">
    <property type="entry name" value="YfhM-like"/>
</dbReference>
<evidence type="ECO:0000313" key="5">
    <source>
        <dbReference type="EMBL" id="MBB5293322.1"/>
    </source>
</evidence>
<evidence type="ECO:0000313" key="6">
    <source>
        <dbReference type="EMBL" id="TLK32044.1"/>
    </source>
</evidence>
<organism evidence="6 7">
    <name type="scientific">Deinococcus metallilatus</name>
    <dbReference type="NCBI Taxonomy" id="1211322"/>
    <lineage>
        <taxon>Bacteria</taxon>
        <taxon>Thermotogati</taxon>
        <taxon>Deinococcota</taxon>
        <taxon>Deinococci</taxon>
        <taxon>Deinococcales</taxon>
        <taxon>Deinococcaceae</taxon>
        <taxon>Deinococcus</taxon>
    </lineage>
</organism>